<evidence type="ECO:0000313" key="1">
    <source>
        <dbReference type="EMBL" id="JAD66973.1"/>
    </source>
</evidence>
<dbReference type="AlphaFoldDB" id="A0A0A9BXN0"/>
<name>A0A0A9BXN0_ARUDO</name>
<dbReference type="EMBL" id="GBRH01230922">
    <property type="protein sequence ID" value="JAD66973.1"/>
    <property type="molecule type" value="Transcribed_RNA"/>
</dbReference>
<reference evidence="1" key="2">
    <citation type="journal article" date="2015" name="Data Brief">
        <title>Shoot transcriptome of the giant reed, Arundo donax.</title>
        <authorList>
            <person name="Barrero R.A."/>
            <person name="Guerrero F.D."/>
            <person name="Moolhuijzen P."/>
            <person name="Goolsby J.A."/>
            <person name="Tidwell J."/>
            <person name="Bellgard S.E."/>
            <person name="Bellgard M.I."/>
        </authorList>
    </citation>
    <scope>NUCLEOTIDE SEQUENCE</scope>
    <source>
        <tissue evidence="1">Shoot tissue taken approximately 20 cm above the soil surface</tissue>
    </source>
</reference>
<proteinExistence type="predicted"/>
<reference evidence="1" key="1">
    <citation type="submission" date="2014-09" db="EMBL/GenBank/DDBJ databases">
        <authorList>
            <person name="Magalhaes I.L.F."/>
            <person name="Oliveira U."/>
            <person name="Santos F.R."/>
            <person name="Vidigal T.H.D.A."/>
            <person name="Brescovit A.D."/>
            <person name="Santos A.J."/>
        </authorList>
    </citation>
    <scope>NUCLEOTIDE SEQUENCE</scope>
    <source>
        <tissue evidence="1">Shoot tissue taken approximately 20 cm above the soil surface</tissue>
    </source>
</reference>
<accession>A0A0A9BXN0</accession>
<organism evidence="1">
    <name type="scientific">Arundo donax</name>
    <name type="common">Giant reed</name>
    <name type="synonym">Donax arundinaceus</name>
    <dbReference type="NCBI Taxonomy" id="35708"/>
    <lineage>
        <taxon>Eukaryota</taxon>
        <taxon>Viridiplantae</taxon>
        <taxon>Streptophyta</taxon>
        <taxon>Embryophyta</taxon>
        <taxon>Tracheophyta</taxon>
        <taxon>Spermatophyta</taxon>
        <taxon>Magnoliopsida</taxon>
        <taxon>Liliopsida</taxon>
        <taxon>Poales</taxon>
        <taxon>Poaceae</taxon>
        <taxon>PACMAD clade</taxon>
        <taxon>Arundinoideae</taxon>
        <taxon>Arundineae</taxon>
        <taxon>Arundo</taxon>
    </lineage>
</organism>
<protein>
    <submittedName>
        <fullName evidence="1">Uncharacterized protein</fullName>
    </submittedName>
</protein>
<sequence length="48" mass="5444">MMKRFKNNELYAALATYALKSITMIQGKDPDHGSCRLRKLTTASNKLN</sequence>